<accession>A0AAV8ZHF4</accession>
<evidence type="ECO:0000313" key="2">
    <source>
        <dbReference type="EMBL" id="KAJ8963183.1"/>
    </source>
</evidence>
<evidence type="ECO:0000313" key="3">
    <source>
        <dbReference type="Proteomes" id="UP001162162"/>
    </source>
</evidence>
<reference evidence="2" key="1">
    <citation type="journal article" date="2023" name="Insect Mol. Biol.">
        <title>Genome sequencing provides insights into the evolution of gene families encoding plant cell wall-degrading enzymes in longhorned beetles.</title>
        <authorList>
            <person name="Shin N.R."/>
            <person name="Okamura Y."/>
            <person name="Kirsch R."/>
            <person name="Pauchet Y."/>
        </authorList>
    </citation>
    <scope>NUCLEOTIDE SEQUENCE</scope>
    <source>
        <strain evidence="2">AMC_N1</strain>
    </source>
</reference>
<dbReference type="Proteomes" id="UP001162162">
    <property type="component" value="Unassembled WGS sequence"/>
</dbReference>
<feature type="compositionally biased region" description="Basic and acidic residues" evidence="1">
    <location>
        <begin position="116"/>
        <end position="141"/>
    </location>
</feature>
<comment type="caution">
    <text evidence="2">The sequence shown here is derived from an EMBL/GenBank/DDBJ whole genome shotgun (WGS) entry which is preliminary data.</text>
</comment>
<protein>
    <submittedName>
        <fullName evidence="2">Uncharacterized protein</fullName>
    </submittedName>
</protein>
<feature type="compositionally biased region" description="Polar residues" evidence="1">
    <location>
        <begin position="75"/>
        <end position="87"/>
    </location>
</feature>
<proteinExistence type="predicted"/>
<feature type="region of interest" description="Disordered" evidence="1">
    <location>
        <begin position="75"/>
        <end position="143"/>
    </location>
</feature>
<evidence type="ECO:0000256" key="1">
    <source>
        <dbReference type="SAM" id="MobiDB-lite"/>
    </source>
</evidence>
<dbReference type="AlphaFoldDB" id="A0AAV8ZHF4"/>
<sequence>MPGSAYELLYAFAEIFFYFQAAVENAAAGELLLELMVRIASHPDQWDKRLSENSCLLFVVENIDRDLMTSRNVVSSLKSNSPPSGRVQNRGDDDEYNVNKEVVPGVSGGSTPIGVDQRKETWNERGSDTKHFDATREKESKWPTFEDEAQDNEYVKFVNNTSAVSTNHTARNDVQKDSWQMQNRSAKSTYPKNFSYHRVTGKPIYLNKNPTAYIAVSVIAPKQINVRSKDEDVTLERQLHQLKPWTRSQNLENTADVRSRWAKRRDEFKTKPIPPTL</sequence>
<dbReference type="EMBL" id="JAPWTK010000001">
    <property type="protein sequence ID" value="KAJ8963183.1"/>
    <property type="molecule type" value="Genomic_DNA"/>
</dbReference>
<gene>
    <name evidence="2" type="ORF">NQ318_018648</name>
</gene>
<keyword evidence="3" id="KW-1185">Reference proteome</keyword>
<organism evidence="2 3">
    <name type="scientific">Aromia moschata</name>
    <dbReference type="NCBI Taxonomy" id="1265417"/>
    <lineage>
        <taxon>Eukaryota</taxon>
        <taxon>Metazoa</taxon>
        <taxon>Ecdysozoa</taxon>
        <taxon>Arthropoda</taxon>
        <taxon>Hexapoda</taxon>
        <taxon>Insecta</taxon>
        <taxon>Pterygota</taxon>
        <taxon>Neoptera</taxon>
        <taxon>Endopterygota</taxon>
        <taxon>Coleoptera</taxon>
        <taxon>Polyphaga</taxon>
        <taxon>Cucujiformia</taxon>
        <taxon>Chrysomeloidea</taxon>
        <taxon>Cerambycidae</taxon>
        <taxon>Cerambycinae</taxon>
        <taxon>Callichromatini</taxon>
        <taxon>Aromia</taxon>
    </lineage>
</organism>
<name>A0AAV8ZHF4_9CUCU</name>